<evidence type="ECO:0000256" key="2">
    <source>
        <dbReference type="ARBA" id="ARBA00023445"/>
    </source>
</evidence>
<dbReference type="Gene3D" id="3.40.50.720">
    <property type="entry name" value="NAD(P)-binding Rossmann-like Domain"/>
    <property type="match status" value="1"/>
</dbReference>
<dbReference type="PANTHER" id="PTHR10366:SF564">
    <property type="entry name" value="STEROL-4-ALPHA-CARBOXYLATE 3-DEHYDROGENASE, DECARBOXYLATING"/>
    <property type="match status" value="1"/>
</dbReference>
<feature type="region of interest" description="Disordered" evidence="3">
    <location>
        <begin position="136"/>
        <end position="155"/>
    </location>
</feature>
<dbReference type="InterPro" id="IPR001509">
    <property type="entry name" value="Epimerase_deHydtase"/>
</dbReference>
<dbReference type="PANTHER" id="PTHR10366">
    <property type="entry name" value="NAD DEPENDENT EPIMERASE/DEHYDRATASE"/>
    <property type="match status" value="1"/>
</dbReference>
<evidence type="ECO:0000313" key="5">
    <source>
        <dbReference type="EMBL" id="NJC28071.1"/>
    </source>
</evidence>
<keyword evidence="6" id="KW-1185">Reference proteome</keyword>
<gene>
    <name evidence="5" type="ORF">GGR27_003590</name>
</gene>
<comment type="caution">
    <text evidence="5">The sequence shown here is derived from an EMBL/GenBank/DDBJ whole genome shotgun (WGS) entry which is preliminary data.</text>
</comment>
<dbReference type="RefSeq" id="WP_168039750.1">
    <property type="nucleotide sequence ID" value="NZ_JAATJH010000008.1"/>
</dbReference>
<organism evidence="5 6">
    <name type="scientific">Neolewinella antarctica</name>
    <dbReference type="NCBI Taxonomy" id="442734"/>
    <lineage>
        <taxon>Bacteria</taxon>
        <taxon>Pseudomonadati</taxon>
        <taxon>Bacteroidota</taxon>
        <taxon>Saprospiria</taxon>
        <taxon>Saprospirales</taxon>
        <taxon>Lewinellaceae</taxon>
        <taxon>Neolewinella</taxon>
    </lineage>
</organism>
<keyword evidence="1" id="KW-0560">Oxidoreductase</keyword>
<dbReference type="InterPro" id="IPR050425">
    <property type="entry name" value="NAD(P)_dehydrat-like"/>
</dbReference>
<name>A0ABX0XGR8_9BACT</name>
<evidence type="ECO:0000256" key="3">
    <source>
        <dbReference type="SAM" id="MobiDB-lite"/>
    </source>
</evidence>
<comment type="similarity">
    <text evidence="2">Belongs to the NAD(P)-dependent epimerase/dehydratase family. Dihydroflavonol-4-reductase subfamily.</text>
</comment>
<dbReference type="EMBL" id="JAATJH010000008">
    <property type="protein sequence ID" value="NJC28071.1"/>
    <property type="molecule type" value="Genomic_DNA"/>
</dbReference>
<evidence type="ECO:0000313" key="6">
    <source>
        <dbReference type="Proteomes" id="UP000770785"/>
    </source>
</evidence>
<dbReference type="Proteomes" id="UP000770785">
    <property type="component" value="Unassembled WGS sequence"/>
</dbReference>
<evidence type="ECO:0000256" key="1">
    <source>
        <dbReference type="ARBA" id="ARBA00023002"/>
    </source>
</evidence>
<sequence>MNIAIIGGAGFIGSHVTQNFLAAGHRVRVSATRPEDTVRYAHLNQLPGASDRLELVQLDLLKADNLPDFLYEQEVVIHAGTPFQLAFEDPVGELLDPTITGTKNLLDAVAQNPTVKQLVVVASVAAHNTHFPLDIPGREGQVVSETDTPHFSDQDHPYAQGKFLADQEVRKFVDTYKGDCAVVSVSPVGVMGKSLSKREDSTSMGMQHLIRNKIAPDEFFQMLYDQDATFAVVDVKDVASAICSAATTPGLHGRHFLLSSESYPVSDLSLMLNGKAPVGRPRTVYDAGASESVLGIDYKPAIHFLG</sequence>
<dbReference type="InterPro" id="IPR036291">
    <property type="entry name" value="NAD(P)-bd_dom_sf"/>
</dbReference>
<accession>A0ABX0XGR8</accession>
<feature type="domain" description="NAD-dependent epimerase/dehydratase" evidence="4">
    <location>
        <begin position="3"/>
        <end position="256"/>
    </location>
</feature>
<proteinExistence type="inferred from homology"/>
<reference evidence="5 6" key="1">
    <citation type="submission" date="2020-03" db="EMBL/GenBank/DDBJ databases">
        <title>Genomic Encyclopedia of Type Strains, Phase IV (KMG-IV): sequencing the most valuable type-strain genomes for metagenomic binning, comparative biology and taxonomic classification.</title>
        <authorList>
            <person name="Goeker M."/>
        </authorList>
    </citation>
    <scope>NUCLEOTIDE SEQUENCE [LARGE SCALE GENOMIC DNA]</scope>
    <source>
        <strain evidence="5 6">DSM 105096</strain>
    </source>
</reference>
<protein>
    <recommendedName>
        <fullName evidence="4">NAD-dependent epimerase/dehydratase domain-containing protein</fullName>
    </recommendedName>
</protein>
<dbReference type="SUPFAM" id="SSF51735">
    <property type="entry name" value="NAD(P)-binding Rossmann-fold domains"/>
    <property type="match status" value="1"/>
</dbReference>
<evidence type="ECO:0000259" key="4">
    <source>
        <dbReference type="Pfam" id="PF01370"/>
    </source>
</evidence>
<dbReference type="Pfam" id="PF01370">
    <property type="entry name" value="Epimerase"/>
    <property type="match status" value="1"/>
</dbReference>